<keyword evidence="3" id="KW-1185">Reference proteome</keyword>
<evidence type="ECO:0000313" key="2">
    <source>
        <dbReference type="EMBL" id="MDR6224411.1"/>
    </source>
</evidence>
<sequence length="184" mass="21208">MKTVNVPPFFHEVWGKRTTKLELGITIIFSVTMTVVLFAFTYSEWRELELWKIVILASLALDITGGVIANLTFGTNHYYKHRPTARYIFLFIHVQPVIFALILWNYFAACIAVWGYTILSALFVNRFINHPAQRVIAAVFLTSGIGGLFLLFYPIPKFLFILLLFYVVKVIYSFAVDHYAEREG</sequence>
<feature type="transmembrane region" description="Helical" evidence="1">
    <location>
        <begin position="21"/>
        <end position="41"/>
    </location>
</feature>
<keyword evidence="1" id="KW-0472">Membrane</keyword>
<organism evidence="2 3">
    <name type="scientific">Desmospora profundinema</name>
    <dbReference type="NCBI Taxonomy" id="1571184"/>
    <lineage>
        <taxon>Bacteria</taxon>
        <taxon>Bacillati</taxon>
        <taxon>Bacillota</taxon>
        <taxon>Bacilli</taxon>
        <taxon>Bacillales</taxon>
        <taxon>Thermoactinomycetaceae</taxon>
        <taxon>Desmospora</taxon>
    </lineage>
</organism>
<reference evidence="2 3" key="1">
    <citation type="submission" date="2023-07" db="EMBL/GenBank/DDBJ databases">
        <title>Genomic Encyclopedia of Type Strains, Phase IV (KMG-IV): sequencing the most valuable type-strain genomes for metagenomic binning, comparative biology and taxonomic classification.</title>
        <authorList>
            <person name="Goeker M."/>
        </authorList>
    </citation>
    <scope>NUCLEOTIDE SEQUENCE [LARGE SCALE GENOMIC DNA]</scope>
    <source>
        <strain evidence="2 3">DSM 45903</strain>
    </source>
</reference>
<dbReference type="RefSeq" id="WP_309861724.1">
    <property type="nucleotide sequence ID" value="NZ_JAVDQG010000001.1"/>
</dbReference>
<comment type="caution">
    <text evidence="2">The sequence shown here is derived from an EMBL/GenBank/DDBJ whole genome shotgun (WGS) entry which is preliminary data.</text>
</comment>
<evidence type="ECO:0000313" key="3">
    <source>
        <dbReference type="Proteomes" id="UP001185012"/>
    </source>
</evidence>
<keyword evidence="1" id="KW-0812">Transmembrane</keyword>
<protein>
    <submittedName>
        <fullName evidence="2">Uncharacterized protein</fullName>
    </submittedName>
</protein>
<proteinExistence type="predicted"/>
<name>A0ABU1II14_9BACL</name>
<accession>A0ABU1II14</accession>
<keyword evidence="1" id="KW-1133">Transmembrane helix</keyword>
<dbReference type="EMBL" id="JAVDQG010000001">
    <property type="protein sequence ID" value="MDR6224411.1"/>
    <property type="molecule type" value="Genomic_DNA"/>
</dbReference>
<feature type="transmembrane region" description="Helical" evidence="1">
    <location>
        <begin position="53"/>
        <end position="73"/>
    </location>
</feature>
<evidence type="ECO:0000256" key="1">
    <source>
        <dbReference type="SAM" id="Phobius"/>
    </source>
</evidence>
<feature type="transmembrane region" description="Helical" evidence="1">
    <location>
        <begin position="159"/>
        <end position="180"/>
    </location>
</feature>
<feature type="transmembrane region" description="Helical" evidence="1">
    <location>
        <begin position="135"/>
        <end position="153"/>
    </location>
</feature>
<gene>
    <name evidence="2" type="ORF">JOE21_000399</name>
</gene>
<dbReference type="Proteomes" id="UP001185012">
    <property type="component" value="Unassembled WGS sequence"/>
</dbReference>